<evidence type="ECO:0000313" key="1">
    <source>
        <dbReference type="EMBL" id="GAA3820794.1"/>
    </source>
</evidence>
<dbReference type="EMBL" id="BAABDE010000024">
    <property type="protein sequence ID" value="GAA3820794.1"/>
    <property type="molecule type" value="Genomic_DNA"/>
</dbReference>
<sequence length="128" mass="14385">MGHFIDTALIDNDAGEAANLNYWAYWIGETSHLELSDDFIAAHTIGRWPGDKLLTHLTQGLAPHHGYIDLNIHSVWSLLQIRPNLLRSGTAGCALRDRLPVMLDSRELSARGRRELESIRYAIRLAEA</sequence>
<accession>A0ABP7IL70</accession>
<name>A0ABP7IL70_9ACTN</name>
<organism evidence="1 2">
    <name type="scientific">Streptomyces coacervatus</name>
    <dbReference type="NCBI Taxonomy" id="647381"/>
    <lineage>
        <taxon>Bacteria</taxon>
        <taxon>Bacillati</taxon>
        <taxon>Actinomycetota</taxon>
        <taxon>Actinomycetes</taxon>
        <taxon>Kitasatosporales</taxon>
        <taxon>Streptomycetaceae</taxon>
        <taxon>Streptomyces</taxon>
    </lineage>
</organism>
<gene>
    <name evidence="1" type="ORF">GCM10022403_062780</name>
</gene>
<evidence type="ECO:0000313" key="2">
    <source>
        <dbReference type="Proteomes" id="UP001501009"/>
    </source>
</evidence>
<protein>
    <submittedName>
        <fullName evidence="1">Uncharacterized protein</fullName>
    </submittedName>
</protein>
<keyword evidence="2" id="KW-1185">Reference proteome</keyword>
<proteinExistence type="predicted"/>
<comment type="caution">
    <text evidence="1">The sequence shown here is derived from an EMBL/GenBank/DDBJ whole genome shotgun (WGS) entry which is preliminary data.</text>
</comment>
<dbReference type="Proteomes" id="UP001501009">
    <property type="component" value="Unassembled WGS sequence"/>
</dbReference>
<reference evidence="2" key="1">
    <citation type="journal article" date="2019" name="Int. J. Syst. Evol. Microbiol.">
        <title>The Global Catalogue of Microorganisms (GCM) 10K type strain sequencing project: providing services to taxonomists for standard genome sequencing and annotation.</title>
        <authorList>
            <consortium name="The Broad Institute Genomics Platform"/>
            <consortium name="The Broad Institute Genome Sequencing Center for Infectious Disease"/>
            <person name="Wu L."/>
            <person name="Ma J."/>
        </authorList>
    </citation>
    <scope>NUCLEOTIDE SEQUENCE [LARGE SCALE GENOMIC DNA]</scope>
    <source>
        <strain evidence="2">JCM 17138</strain>
    </source>
</reference>